<accession>A0ACD3AK62</accession>
<evidence type="ECO:0000313" key="2">
    <source>
        <dbReference type="Proteomes" id="UP000308600"/>
    </source>
</evidence>
<gene>
    <name evidence="1" type="ORF">BDN72DRAFT_860334</name>
</gene>
<keyword evidence="2" id="KW-1185">Reference proteome</keyword>
<reference evidence="1 2" key="1">
    <citation type="journal article" date="2019" name="Nat. Ecol. Evol.">
        <title>Megaphylogeny resolves global patterns of mushroom evolution.</title>
        <authorList>
            <person name="Varga T."/>
            <person name="Krizsan K."/>
            <person name="Foldi C."/>
            <person name="Dima B."/>
            <person name="Sanchez-Garcia M."/>
            <person name="Sanchez-Ramirez S."/>
            <person name="Szollosi G.J."/>
            <person name="Szarkandi J.G."/>
            <person name="Papp V."/>
            <person name="Albert L."/>
            <person name="Andreopoulos W."/>
            <person name="Angelini C."/>
            <person name="Antonin V."/>
            <person name="Barry K.W."/>
            <person name="Bougher N.L."/>
            <person name="Buchanan P."/>
            <person name="Buyck B."/>
            <person name="Bense V."/>
            <person name="Catcheside P."/>
            <person name="Chovatia M."/>
            <person name="Cooper J."/>
            <person name="Damon W."/>
            <person name="Desjardin D."/>
            <person name="Finy P."/>
            <person name="Geml J."/>
            <person name="Haridas S."/>
            <person name="Hughes K."/>
            <person name="Justo A."/>
            <person name="Karasinski D."/>
            <person name="Kautmanova I."/>
            <person name="Kiss B."/>
            <person name="Kocsube S."/>
            <person name="Kotiranta H."/>
            <person name="LaButti K.M."/>
            <person name="Lechner B.E."/>
            <person name="Liimatainen K."/>
            <person name="Lipzen A."/>
            <person name="Lukacs Z."/>
            <person name="Mihaltcheva S."/>
            <person name="Morgado L.N."/>
            <person name="Niskanen T."/>
            <person name="Noordeloos M.E."/>
            <person name="Ohm R.A."/>
            <person name="Ortiz-Santana B."/>
            <person name="Ovrebo C."/>
            <person name="Racz N."/>
            <person name="Riley R."/>
            <person name="Savchenko A."/>
            <person name="Shiryaev A."/>
            <person name="Soop K."/>
            <person name="Spirin V."/>
            <person name="Szebenyi C."/>
            <person name="Tomsovsky M."/>
            <person name="Tulloss R.E."/>
            <person name="Uehling J."/>
            <person name="Grigoriev I.V."/>
            <person name="Vagvolgyi C."/>
            <person name="Papp T."/>
            <person name="Martin F.M."/>
            <person name="Miettinen O."/>
            <person name="Hibbett D.S."/>
            <person name="Nagy L.G."/>
        </authorList>
    </citation>
    <scope>NUCLEOTIDE SEQUENCE [LARGE SCALE GENOMIC DNA]</scope>
    <source>
        <strain evidence="1 2">NL-1719</strain>
    </source>
</reference>
<organism evidence="1 2">
    <name type="scientific">Pluteus cervinus</name>
    <dbReference type="NCBI Taxonomy" id="181527"/>
    <lineage>
        <taxon>Eukaryota</taxon>
        <taxon>Fungi</taxon>
        <taxon>Dikarya</taxon>
        <taxon>Basidiomycota</taxon>
        <taxon>Agaricomycotina</taxon>
        <taxon>Agaricomycetes</taxon>
        <taxon>Agaricomycetidae</taxon>
        <taxon>Agaricales</taxon>
        <taxon>Pluteineae</taxon>
        <taxon>Pluteaceae</taxon>
        <taxon>Pluteus</taxon>
    </lineage>
</organism>
<name>A0ACD3AK62_9AGAR</name>
<proteinExistence type="predicted"/>
<dbReference type="EMBL" id="ML208424">
    <property type="protein sequence ID" value="TFK65840.1"/>
    <property type="molecule type" value="Genomic_DNA"/>
</dbReference>
<dbReference type="Proteomes" id="UP000308600">
    <property type="component" value="Unassembled WGS sequence"/>
</dbReference>
<sequence>MGGKRESVMDDKSVVKVEPKTKRELKTPRLKSEGKPDVKLLIKQTKCPPATVKDEDKKKILRFPTDEKRNDVIVISKVTKKVKSPPASCRPASEDRAMDLDDDFDPNDIVIDKKQWEFMGVWLPPSRHTSTALRGGNTAAAAEATLRGQSQGILGAAPEPAPSFALRPSPLTRDSSLAVSPPRHRSTSTPDAPGKRSPGPLVPMDPIVIRIEEDVEEDFKKMNLLKPENPDFKIKKVEEMQLSADSIRQRLLRVGLGLYDVPLEKSLQDHTFPRNFIQRKAGYGLGGNLIEAFPDIKAEYYEKTGLRYFAYANTDMQVHAPQVPGAPGLFFFTGSGRMEDDDFPELMTTFTRFKAGAWCYMGLYQFYGAASLTKEEWATQTPKSMNAWAKKICSAKWGASVLVRIACRKQGKRKLTKARLQAVVDDGSFKLVTEDEVKEAFAKGEETLLVCAMKCVGYDTNLQLDLIEKFETWIPKPRKSKKAGEKRKRGENQGGSSKMKKRKTAVKSVKKEEKDDLDWGRDEDDSEPDDDDYDSDD</sequence>
<protein>
    <submittedName>
        <fullName evidence="1">Uncharacterized protein</fullName>
    </submittedName>
</protein>
<evidence type="ECO:0000313" key="1">
    <source>
        <dbReference type="EMBL" id="TFK65840.1"/>
    </source>
</evidence>